<feature type="compositionally biased region" description="Basic residues" evidence="3">
    <location>
        <begin position="23"/>
        <end position="40"/>
    </location>
</feature>
<dbReference type="VEuPathDB" id="FungiDB:MAPG_02828"/>
<evidence type="ECO:0000256" key="2">
    <source>
        <dbReference type="ARBA" id="ARBA00023242"/>
    </source>
</evidence>
<evidence type="ECO:0000313" key="6">
    <source>
        <dbReference type="Proteomes" id="UP000011715"/>
    </source>
</evidence>
<dbReference type="EMBL" id="GL876967">
    <property type="protein sequence ID" value="KLU83777.1"/>
    <property type="molecule type" value="Genomic_DNA"/>
</dbReference>
<dbReference type="GO" id="GO:0005634">
    <property type="term" value="C:nucleus"/>
    <property type="evidence" value="ECO:0007669"/>
    <property type="project" value="UniProtKB-SubCell"/>
</dbReference>
<dbReference type="AlphaFoldDB" id="A0A0C4DSE9"/>
<sequence>MLRRTGVQACHFGLKPLPEIRCLKPRKRSHRRPATRRPRRQMSPPPDTPKLLALCHSDRTASVKRQAVPLSPKDAPPNMRIRFAPEVAESPTVHPGRGRGCRKTRLVNDPPSTEREVDTTLRRGPISPEKPAEVSADITTKRGRGRPKKGPDIAKITVPPPESERLSGAIDGRRSRDADAPKTQARTAGVQHRQGAYKSRHRFPSLGVIEL</sequence>
<keyword evidence="6" id="KW-1185">Reference proteome</keyword>
<reference evidence="5" key="4">
    <citation type="journal article" date="2015" name="G3 (Bethesda)">
        <title>Genome sequences of three phytopathogenic species of the Magnaporthaceae family of fungi.</title>
        <authorList>
            <person name="Okagaki L.H."/>
            <person name="Nunes C.C."/>
            <person name="Sailsbery J."/>
            <person name="Clay B."/>
            <person name="Brown D."/>
            <person name="John T."/>
            <person name="Oh Y."/>
            <person name="Young N."/>
            <person name="Fitzgerald M."/>
            <person name="Haas B.J."/>
            <person name="Zeng Q."/>
            <person name="Young S."/>
            <person name="Adiconis X."/>
            <person name="Fan L."/>
            <person name="Levin J.Z."/>
            <person name="Mitchell T.K."/>
            <person name="Okubara P.A."/>
            <person name="Farman M.L."/>
            <person name="Kohn L.M."/>
            <person name="Birren B."/>
            <person name="Ma L.-J."/>
            <person name="Dean R.A."/>
        </authorList>
    </citation>
    <scope>NUCLEOTIDE SEQUENCE</scope>
    <source>
        <strain evidence="5">ATCC 64411 / 73-15</strain>
    </source>
</reference>
<dbReference type="Proteomes" id="UP000011715">
    <property type="component" value="Unassembled WGS sequence"/>
</dbReference>
<reference evidence="5" key="5">
    <citation type="submission" date="2015-06" db="UniProtKB">
        <authorList>
            <consortium name="EnsemblFungi"/>
        </authorList>
    </citation>
    <scope>IDENTIFICATION</scope>
    <source>
        <strain evidence="5">ATCC 64411</strain>
    </source>
</reference>
<dbReference type="OrthoDB" id="10591786at2759"/>
<dbReference type="InterPro" id="IPR000637">
    <property type="entry name" value="HMGI/Y_DNA-bd_CS"/>
</dbReference>
<feature type="region of interest" description="Disordered" evidence="3">
    <location>
        <begin position="90"/>
        <end position="211"/>
    </location>
</feature>
<evidence type="ECO:0000313" key="4">
    <source>
        <dbReference type="EMBL" id="KLU83777.1"/>
    </source>
</evidence>
<evidence type="ECO:0000256" key="1">
    <source>
        <dbReference type="ARBA" id="ARBA00004123"/>
    </source>
</evidence>
<dbReference type="GO" id="GO:0006355">
    <property type="term" value="P:regulation of DNA-templated transcription"/>
    <property type="evidence" value="ECO:0007669"/>
    <property type="project" value="InterPro"/>
</dbReference>
<feature type="region of interest" description="Disordered" evidence="3">
    <location>
        <begin position="23"/>
        <end position="49"/>
    </location>
</feature>
<accession>A0A0C4DSE9</accession>
<reference evidence="4" key="3">
    <citation type="submission" date="2011-03" db="EMBL/GenBank/DDBJ databases">
        <title>Annotation of Magnaporthe poae ATCC 64411.</title>
        <authorList>
            <person name="Ma L.-J."/>
            <person name="Dead R."/>
            <person name="Young S.K."/>
            <person name="Zeng Q."/>
            <person name="Gargeya S."/>
            <person name="Fitzgerald M."/>
            <person name="Haas B."/>
            <person name="Abouelleil A."/>
            <person name="Alvarado L."/>
            <person name="Arachchi H.M."/>
            <person name="Berlin A."/>
            <person name="Brown A."/>
            <person name="Chapman S.B."/>
            <person name="Chen Z."/>
            <person name="Dunbar C."/>
            <person name="Freedman E."/>
            <person name="Gearin G."/>
            <person name="Gellesch M."/>
            <person name="Goldberg J."/>
            <person name="Griggs A."/>
            <person name="Gujja S."/>
            <person name="Heiman D."/>
            <person name="Howarth C."/>
            <person name="Larson L."/>
            <person name="Lui A."/>
            <person name="MacDonald P.J.P."/>
            <person name="Mehta T."/>
            <person name="Montmayeur A."/>
            <person name="Murphy C."/>
            <person name="Neiman D."/>
            <person name="Pearson M."/>
            <person name="Priest M."/>
            <person name="Roberts A."/>
            <person name="Saif S."/>
            <person name="Shea T."/>
            <person name="Shenoy N."/>
            <person name="Sisk P."/>
            <person name="Stolte C."/>
            <person name="Sykes S."/>
            <person name="Yandava C."/>
            <person name="Wortman J."/>
            <person name="Nusbaum C."/>
            <person name="Birren B."/>
        </authorList>
    </citation>
    <scope>NUCLEOTIDE SEQUENCE</scope>
    <source>
        <strain evidence="4">ATCC 64411</strain>
    </source>
</reference>
<dbReference type="EnsemblFungi" id="MAPG_02828T0">
    <property type="protein sequence ID" value="MAPG_02828T0"/>
    <property type="gene ID" value="MAPG_02828"/>
</dbReference>
<gene>
    <name evidence="4" type="ORF">MAPG_02828</name>
</gene>
<dbReference type="EMBL" id="ADBL01000687">
    <property type="status" value="NOT_ANNOTATED_CDS"/>
    <property type="molecule type" value="Genomic_DNA"/>
</dbReference>
<protein>
    <submittedName>
        <fullName evidence="4 5">Uncharacterized protein</fullName>
    </submittedName>
</protein>
<keyword evidence="2" id="KW-0539">Nucleus</keyword>
<feature type="compositionally biased region" description="Basic residues" evidence="3">
    <location>
        <begin position="96"/>
        <end position="105"/>
    </location>
</feature>
<dbReference type="PROSITE" id="PS00354">
    <property type="entry name" value="HMGI_Y"/>
    <property type="match status" value="1"/>
</dbReference>
<reference evidence="6" key="2">
    <citation type="submission" date="2010-05" db="EMBL/GenBank/DDBJ databases">
        <title>The genome sequence of Magnaporthe poae strain ATCC 64411.</title>
        <authorList>
            <person name="Ma L.-J."/>
            <person name="Dead R."/>
            <person name="Young S."/>
            <person name="Zeng Q."/>
            <person name="Koehrsen M."/>
            <person name="Alvarado L."/>
            <person name="Berlin A."/>
            <person name="Chapman S.B."/>
            <person name="Chen Z."/>
            <person name="Freedman E."/>
            <person name="Gellesch M."/>
            <person name="Goldberg J."/>
            <person name="Griggs A."/>
            <person name="Gujja S."/>
            <person name="Heilman E.R."/>
            <person name="Heiman D."/>
            <person name="Hepburn T."/>
            <person name="Howarth C."/>
            <person name="Jen D."/>
            <person name="Larson L."/>
            <person name="Mehta T."/>
            <person name="Neiman D."/>
            <person name="Pearson M."/>
            <person name="Roberts A."/>
            <person name="Saif S."/>
            <person name="Shea T."/>
            <person name="Shenoy N."/>
            <person name="Sisk P."/>
            <person name="Stolte C."/>
            <person name="Sykes S."/>
            <person name="Walk T."/>
            <person name="White J."/>
            <person name="Yandava C."/>
            <person name="Haas B."/>
            <person name="Nusbaum C."/>
            <person name="Birren B."/>
        </authorList>
    </citation>
    <scope>NUCLEOTIDE SEQUENCE [LARGE SCALE GENOMIC DNA]</scope>
    <source>
        <strain evidence="6">ATCC 64411 / 73-15</strain>
    </source>
</reference>
<organism evidence="5 6">
    <name type="scientific">Magnaporthiopsis poae (strain ATCC 64411 / 73-15)</name>
    <name type="common">Kentucky bluegrass fungus</name>
    <name type="synonym">Magnaporthe poae</name>
    <dbReference type="NCBI Taxonomy" id="644358"/>
    <lineage>
        <taxon>Eukaryota</taxon>
        <taxon>Fungi</taxon>
        <taxon>Dikarya</taxon>
        <taxon>Ascomycota</taxon>
        <taxon>Pezizomycotina</taxon>
        <taxon>Sordariomycetes</taxon>
        <taxon>Sordariomycetidae</taxon>
        <taxon>Magnaporthales</taxon>
        <taxon>Magnaporthaceae</taxon>
        <taxon>Magnaporthiopsis</taxon>
    </lineage>
</organism>
<feature type="compositionally biased region" description="Basic and acidic residues" evidence="3">
    <location>
        <begin position="171"/>
        <end position="180"/>
    </location>
</feature>
<name>A0A0C4DSE9_MAGP6</name>
<feature type="compositionally biased region" description="Basic and acidic residues" evidence="3">
    <location>
        <begin position="112"/>
        <end position="121"/>
    </location>
</feature>
<comment type="subcellular location">
    <subcellularLocation>
        <location evidence="1">Nucleus</location>
    </subcellularLocation>
</comment>
<reference evidence="4" key="1">
    <citation type="submission" date="2010-05" db="EMBL/GenBank/DDBJ databases">
        <title>The Genome Sequence of Magnaporthe poae strain ATCC 64411.</title>
        <authorList>
            <consortium name="The Broad Institute Genome Sequencing Platform"/>
            <consortium name="Broad Institute Genome Sequencing Center for Infectious Disease"/>
            <person name="Ma L.-J."/>
            <person name="Dead R."/>
            <person name="Young S."/>
            <person name="Zeng Q."/>
            <person name="Koehrsen M."/>
            <person name="Alvarado L."/>
            <person name="Berlin A."/>
            <person name="Chapman S.B."/>
            <person name="Chen Z."/>
            <person name="Freedman E."/>
            <person name="Gellesch M."/>
            <person name="Goldberg J."/>
            <person name="Griggs A."/>
            <person name="Gujja S."/>
            <person name="Heilman E.R."/>
            <person name="Heiman D."/>
            <person name="Hepburn T."/>
            <person name="Howarth C."/>
            <person name="Jen D."/>
            <person name="Larson L."/>
            <person name="Mehta T."/>
            <person name="Neiman D."/>
            <person name="Pearson M."/>
            <person name="Roberts A."/>
            <person name="Saif S."/>
            <person name="Shea T."/>
            <person name="Shenoy N."/>
            <person name="Sisk P."/>
            <person name="Stolte C."/>
            <person name="Sykes S."/>
            <person name="Walk T."/>
            <person name="White J."/>
            <person name="Yandava C."/>
            <person name="Haas B."/>
            <person name="Nusbaum C."/>
            <person name="Birren B."/>
        </authorList>
    </citation>
    <scope>NUCLEOTIDE SEQUENCE</scope>
    <source>
        <strain evidence="4">ATCC 64411</strain>
    </source>
</reference>
<proteinExistence type="predicted"/>
<dbReference type="eggNOG" id="ENOG502THPU">
    <property type="taxonomic scope" value="Eukaryota"/>
</dbReference>
<evidence type="ECO:0000313" key="5">
    <source>
        <dbReference type="EnsemblFungi" id="MAPG_02828T0"/>
    </source>
</evidence>
<evidence type="ECO:0000256" key="3">
    <source>
        <dbReference type="SAM" id="MobiDB-lite"/>
    </source>
</evidence>